<feature type="region of interest" description="Disordered" evidence="1">
    <location>
        <begin position="378"/>
        <end position="442"/>
    </location>
</feature>
<dbReference type="InterPro" id="IPR056439">
    <property type="entry name" value="VBS_C3G9"/>
</dbReference>
<evidence type="ECO:0000259" key="2">
    <source>
        <dbReference type="SMART" id="SM00555"/>
    </source>
</evidence>
<gene>
    <name evidence="3" type="ORF">E3P90_00766</name>
</gene>
<name>A0A4T0HKY8_WALIC</name>
<feature type="region of interest" description="Disordered" evidence="1">
    <location>
        <begin position="171"/>
        <end position="201"/>
    </location>
</feature>
<feature type="compositionally biased region" description="Polar residues" evidence="1">
    <location>
        <begin position="183"/>
        <end position="196"/>
    </location>
</feature>
<feature type="compositionally biased region" description="Polar residues" evidence="1">
    <location>
        <begin position="1"/>
        <end position="15"/>
    </location>
</feature>
<dbReference type="AlphaFoldDB" id="A0A4T0HKY8"/>
<dbReference type="InterPro" id="IPR039892">
    <property type="entry name" value="Spa2/Sph1"/>
</dbReference>
<dbReference type="Pfam" id="PF08518">
    <property type="entry name" value="GIT_SHD"/>
    <property type="match status" value="2"/>
</dbReference>
<dbReference type="Proteomes" id="UP000306954">
    <property type="component" value="Unassembled WGS sequence"/>
</dbReference>
<sequence>MHAATSGNNTNSPKASSREDSRRIARVHFNLLSEFLDTHLRKESHSSRTSARDKLTRLTRQQFQELSTDVFDELQRRFDGEEDSTPRSSKSDSIDKTSATPYLPTKAEFHPKRNQARQKLATLPKTRFKDLASDVYFELVRRYPELMDEQEQKVDKNKVDEQLVDMEIEFGGENLNSTEKHNSIQSSRKSTNSLSNVDPFRDPIERNHAGNEALFVQNTESAGADLKRNSSLASTSSLPFTKSTPRHSTLSVSVLQEKNEQPDLPLPPTIDRSRYSHDGLRVDSIDDAGERSTRSISYSSVPDTNTHITHLDSFANTDSHQPSIPEYDNSAEDFEPPQSTNQSLSIAPDTDNHSNQHKTASSSFFNDASLNDFKESLENDMRNESKRDFVSDSNKKDVEEHQEQPEHLEHSRDESPPREEHVDGGTPPLFYPPPRPAAAASSPLRMAFDSGEADRLKLNFAHKESKFERERDELKSHVGRLIEEVKNLSEREESHYMAEEQNRDYIHSLEIQLKELRDRFGLVKSELDRFKRSSGLQPPLPDNNAANISINEHGAIAFESLTGLQTAIDDLIVAGRSTSPSLVLNVMKPIVGFVISIQSDTETWQNSAGKAERDRINVPKERLIATLDNMMTATHNHAMGGGLSPISLLDAAASHVAMSAIELAKLIGLRRPLSGSTDEEMVEDENVERSWDECKKEVEEHSNKVTAMIEHVLSSSRQHRNTRLPDLSSYLNQIISTTSTITIICQRVKESNDIYRIETIANNLSNSNSVLCEYSGDEILEGDTRKRLLSTMISVASNLKDLIRV</sequence>
<feature type="region of interest" description="Disordered" evidence="1">
    <location>
        <begin position="76"/>
        <end position="114"/>
    </location>
</feature>
<dbReference type="PANTHER" id="PTHR21601">
    <property type="entry name" value="SPA2 PROTEIN"/>
    <property type="match status" value="1"/>
</dbReference>
<feature type="region of interest" description="Disordered" evidence="1">
    <location>
        <begin position="227"/>
        <end position="246"/>
    </location>
</feature>
<comment type="caution">
    <text evidence="3">The sequence shown here is derived from an EMBL/GenBank/DDBJ whole genome shotgun (WGS) entry which is preliminary data.</text>
</comment>
<feature type="domain" description="GIT Spa2 homology (SHD)" evidence="2">
    <location>
        <begin position="51"/>
        <end position="81"/>
    </location>
</feature>
<protein>
    <recommendedName>
        <fullName evidence="2">GIT Spa2 homology (SHD) domain-containing protein</fullName>
    </recommendedName>
</protein>
<dbReference type="EMBL" id="SPOF01000006">
    <property type="protein sequence ID" value="TIB15763.1"/>
    <property type="molecule type" value="Genomic_DNA"/>
</dbReference>
<dbReference type="SMART" id="SM00555">
    <property type="entry name" value="GIT"/>
    <property type="match status" value="2"/>
</dbReference>
<accession>A0A4T0HKY8</accession>
<organism evidence="3 4">
    <name type="scientific">Wallemia ichthyophaga</name>
    <dbReference type="NCBI Taxonomy" id="245174"/>
    <lineage>
        <taxon>Eukaryota</taxon>
        <taxon>Fungi</taxon>
        <taxon>Dikarya</taxon>
        <taxon>Basidiomycota</taxon>
        <taxon>Wallemiomycotina</taxon>
        <taxon>Wallemiomycetes</taxon>
        <taxon>Wallemiales</taxon>
        <taxon>Wallemiaceae</taxon>
        <taxon>Wallemia</taxon>
    </lineage>
</organism>
<feature type="compositionally biased region" description="Polar residues" evidence="1">
    <location>
        <begin position="294"/>
        <end position="322"/>
    </location>
</feature>
<evidence type="ECO:0000256" key="1">
    <source>
        <dbReference type="SAM" id="MobiDB-lite"/>
    </source>
</evidence>
<evidence type="ECO:0000313" key="3">
    <source>
        <dbReference type="EMBL" id="TIB15763.1"/>
    </source>
</evidence>
<dbReference type="Pfam" id="PF23742">
    <property type="entry name" value="VBS_C3G9"/>
    <property type="match status" value="1"/>
</dbReference>
<feature type="region of interest" description="Disordered" evidence="1">
    <location>
        <begin position="1"/>
        <end position="22"/>
    </location>
</feature>
<feature type="compositionally biased region" description="Polar residues" evidence="1">
    <location>
        <begin position="229"/>
        <end position="246"/>
    </location>
</feature>
<feature type="compositionally biased region" description="Basic and acidic residues" evidence="1">
    <location>
        <begin position="378"/>
        <end position="423"/>
    </location>
</feature>
<dbReference type="PANTHER" id="PTHR21601:SF0">
    <property type="entry name" value="PROTEIN SPA2-RELATED"/>
    <property type="match status" value="1"/>
</dbReference>
<feature type="region of interest" description="Disordered" evidence="1">
    <location>
        <begin position="254"/>
        <end position="363"/>
    </location>
</feature>
<evidence type="ECO:0000313" key="4">
    <source>
        <dbReference type="Proteomes" id="UP000306954"/>
    </source>
</evidence>
<reference evidence="3 4" key="1">
    <citation type="submission" date="2019-03" db="EMBL/GenBank/DDBJ databases">
        <title>Sequencing 23 genomes of Wallemia ichthyophaga.</title>
        <authorList>
            <person name="Gostincar C."/>
        </authorList>
    </citation>
    <scope>NUCLEOTIDE SEQUENCE [LARGE SCALE GENOMIC DNA]</scope>
    <source>
        <strain evidence="3 4">EXF-8621</strain>
    </source>
</reference>
<proteinExistence type="predicted"/>
<feature type="compositionally biased region" description="Basic and acidic residues" evidence="1">
    <location>
        <begin position="271"/>
        <end position="293"/>
    </location>
</feature>
<dbReference type="InterPro" id="IPR013724">
    <property type="entry name" value="GIT_SHD"/>
</dbReference>
<feature type="domain" description="GIT Spa2 homology (SHD)" evidence="2">
    <location>
        <begin position="116"/>
        <end position="146"/>
    </location>
</feature>
<dbReference type="GO" id="GO:0005078">
    <property type="term" value="F:MAP-kinase scaffold activity"/>
    <property type="evidence" value="ECO:0007669"/>
    <property type="project" value="TreeGrafter"/>
</dbReference>